<proteinExistence type="predicted"/>
<organism evidence="1 2">
    <name type="scientific">Nocardia cyriacigeorgica</name>
    <dbReference type="NCBI Taxonomy" id="135487"/>
    <lineage>
        <taxon>Bacteria</taxon>
        <taxon>Bacillati</taxon>
        <taxon>Actinomycetota</taxon>
        <taxon>Actinomycetes</taxon>
        <taxon>Mycobacteriales</taxon>
        <taxon>Nocardiaceae</taxon>
        <taxon>Nocardia</taxon>
    </lineage>
</organism>
<evidence type="ECO:0000313" key="2">
    <source>
        <dbReference type="Proteomes" id="UP000471166"/>
    </source>
</evidence>
<dbReference type="Proteomes" id="UP000471166">
    <property type="component" value="Unassembled WGS sequence"/>
</dbReference>
<accession>A0A6P1D3P6</accession>
<sequence length="49" mass="5574">EYPDGTSESRELELGELPKILTEVFDIDLTDEDANALITAPWTRRNQPN</sequence>
<comment type="caution">
    <text evidence="1">The sequence shown here is derived from an EMBL/GenBank/DDBJ whole genome shotgun (WGS) entry which is preliminary data.</text>
</comment>
<keyword evidence="1" id="KW-0808">Transferase</keyword>
<protein>
    <submittedName>
        <fullName evidence="1">Arylamine N-acetyltransferase</fullName>
    </submittedName>
</protein>
<reference evidence="1 2" key="1">
    <citation type="submission" date="2020-01" db="EMBL/GenBank/DDBJ databases">
        <title>Genetics and antimicrobial susceptibilities of Nocardia species isolated from the soil; a comparison with species isolated from humans.</title>
        <authorList>
            <person name="Carrasco G."/>
            <person name="Monzon S."/>
            <person name="Sansegundo M."/>
            <person name="Garcia E."/>
            <person name="Garrido N."/>
            <person name="Medina M.J."/>
            <person name="Villalon P."/>
            <person name="Ramirez-Arocha A.C."/>
            <person name="Jimenez P."/>
            <person name="Cuesta I."/>
            <person name="Valdezate S."/>
        </authorList>
    </citation>
    <scope>NUCLEOTIDE SEQUENCE [LARGE SCALE GENOMIC DNA]</scope>
    <source>
        <strain evidence="1 2">CNM20110626</strain>
    </source>
</reference>
<dbReference type="GO" id="GO:0016740">
    <property type="term" value="F:transferase activity"/>
    <property type="evidence" value="ECO:0007669"/>
    <property type="project" value="UniProtKB-KW"/>
</dbReference>
<dbReference type="AlphaFoldDB" id="A0A6P1D3P6"/>
<feature type="non-terminal residue" evidence="1">
    <location>
        <position position="1"/>
    </location>
</feature>
<dbReference type="Gene3D" id="3.30.2140.10">
    <property type="entry name" value="Arylamine N-acetyltransferase"/>
    <property type="match status" value="1"/>
</dbReference>
<dbReference type="EMBL" id="JAAGVB010000563">
    <property type="protein sequence ID" value="NEW37245.1"/>
    <property type="molecule type" value="Genomic_DNA"/>
</dbReference>
<name>A0A6P1D3P6_9NOCA</name>
<gene>
    <name evidence="1" type="ORF">GV791_32535</name>
</gene>
<evidence type="ECO:0000313" key="1">
    <source>
        <dbReference type="EMBL" id="NEW37245.1"/>
    </source>
</evidence>